<evidence type="ECO:0000256" key="10">
    <source>
        <dbReference type="ARBA" id="ARBA00058864"/>
    </source>
</evidence>
<evidence type="ECO:0000313" key="12">
    <source>
        <dbReference type="EMBL" id="KDP41980.1"/>
    </source>
</evidence>
<name>A0A067LBV8_JATCU</name>
<feature type="compositionally biased region" description="Low complexity" evidence="11">
    <location>
        <begin position="424"/>
        <end position="441"/>
    </location>
</feature>
<keyword evidence="8" id="KW-0539">Nucleus</keyword>
<keyword evidence="3" id="KW-0132">Cell division</keyword>
<keyword evidence="13" id="KW-1185">Reference proteome</keyword>
<feature type="compositionally biased region" description="Basic and acidic residues" evidence="11">
    <location>
        <begin position="700"/>
        <end position="726"/>
    </location>
</feature>
<dbReference type="Proteomes" id="UP000027138">
    <property type="component" value="Unassembled WGS sequence"/>
</dbReference>
<reference evidence="12 13" key="1">
    <citation type="journal article" date="2014" name="PLoS ONE">
        <title>Global Analysis of Gene Expression Profiles in Physic Nut (Jatropha curcas L.) Seedlings Exposed to Salt Stress.</title>
        <authorList>
            <person name="Zhang L."/>
            <person name="Zhang C."/>
            <person name="Wu P."/>
            <person name="Chen Y."/>
            <person name="Li M."/>
            <person name="Jiang H."/>
            <person name="Wu G."/>
        </authorList>
    </citation>
    <scope>NUCLEOTIDE SEQUENCE [LARGE SCALE GENOMIC DNA]</scope>
    <source>
        <strain evidence="13">cv. GZQX0401</strain>
        <tissue evidence="12">Young leaves</tissue>
    </source>
</reference>
<dbReference type="PANTHER" id="PTHR12663">
    <property type="entry name" value="ANDROGEN INDUCED INHIBITOR OF PROLIFERATION AS3 / PDS5-RELATED"/>
    <property type="match status" value="1"/>
</dbReference>
<dbReference type="Gene3D" id="2.30.30.140">
    <property type="match status" value="1"/>
</dbReference>
<dbReference type="GO" id="GO:0051301">
    <property type="term" value="P:cell division"/>
    <property type="evidence" value="ECO:0007669"/>
    <property type="project" value="UniProtKB-KW"/>
</dbReference>
<feature type="compositionally biased region" description="Polar residues" evidence="11">
    <location>
        <begin position="766"/>
        <end position="778"/>
    </location>
</feature>
<feature type="region of interest" description="Disordered" evidence="11">
    <location>
        <begin position="686"/>
        <end position="845"/>
    </location>
</feature>
<feature type="compositionally biased region" description="Basic and acidic residues" evidence="11">
    <location>
        <begin position="528"/>
        <end position="544"/>
    </location>
</feature>
<dbReference type="GO" id="GO:0005634">
    <property type="term" value="C:nucleus"/>
    <property type="evidence" value="ECO:0007669"/>
    <property type="project" value="UniProtKB-SubCell"/>
</dbReference>
<dbReference type="OrthoDB" id="200660at2759"/>
<comment type="function">
    <text evidence="10">Cohesin cofactor dispensable during the meiotic division but playing an important role in DNA repair by homologous recombination (HR) probably by helping SMC5/SMC6 complex. Regulator of sister chromatid cohesion in mitosis which may stabilize cohesin complex association with chromatin. May couple sister chromatid cohesion during mitosis to DNA replication. Cohesion ensures that chromosome partitioning is accurate in both meiotic and mitotic cells and plays an important role in DNA repair.</text>
</comment>
<evidence type="ECO:0000256" key="8">
    <source>
        <dbReference type="ARBA" id="ARBA00023242"/>
    </source>
</evidence>
<dbReference type="CDD" id="cd20404">
    <property type="entry name" value="Tudor_Agenet_AtEML-like"/>
    <property type="match status" value="1"/>
</dbReference>
<dbReference type="GO" id="GO:0006281">
    <property type="term" value="P:DNA repair"/>
    <property type="evidence" value="ECO:0007669"/>
    <property type="project" value="UniProtKB-KW"/>
</dbReference>
<evidence type="ECO:0000256" key="6">
    <source>
        <dbReference type="ARBA" id="ARBA00022776"/>
    </source>
</evidence>
<feature type="region of interest" description="Disordered" evidence="11">
    <location>
        <begin position="583"/>
        <end position="625"/>
    </location>
</feature>
<evidence type="ECO:0000256" key="5">
    <source>
        <dbReference type="ARBA" id="ARBA00022763"/>
    </source>
</evidence>
<dbReference type="AlphaFoldDB" id="A0A067LBV8"/>
<dbReference type="GO" id="GO:0035825">
    <property type="term" value="P:homologous recombination"/>
    <property type="evidence" value="ECO:0007669"/>
    <property type="project" value="UniProtKB-ARBA"/>
</dbReference>
<feature type="compositionally biased region" description="Basic and acidic residues" evidence="11">
    <location>
        <begin position="509"/>
        <end position="518"/>
    </location>
</feature>
<dbReference type="FunFam" id="2.30.30.140:FF:000033">
    <property type="entry name" value="Binding protein"/>
    <property type="match status" value="1"/>
</dbReference>
<evidence type="ECO:0000313" key="13">
    <source>
        <dbReference type="Proteomes" id="UP000027138"/>
    </source>
</evidence>
<keyword evidence="4" id="KW-0677">Repeat</keyword>
<evidence type="ECO:0000256" key="2">
    <source>
        <dbReference type="ARBA" id="ARBA00006254"/>
    </source>
</evidence>
<evidence type="ECO:0000256" key="4">
    <source>
        <dbReference type="ARBA" id="ARBA00022737"/>
    </source>
</evidence>
<keyword evidence="7" id="KW-0234">DNA repair</keyword>
<comment type="subcellular location">
    <subcellularLocation>
        <location evidence="1">Nucleus</location>
    </subcellularLocation>
</comment>
<evidence type="ECO:0008006" key="14">
    <source>
        <dbReference type="Google" id="ProtNLM"/>
    </source>
</evidence>
<keyword evidence="6" id="KW-0498">Mitosis</keyword>
<evidence type="ECO:0000256" key="1">
    <source>
        <dbReference type="ARBA" id="ARBA00004123"/>
    </source>
</evidence>
<keyword evidence="5" id="KW-0227">DNA damage</keyword>
<protein>
    <recommendedName>
        <fullName evidence="14">Tudor domain-containing protein</fullName>
    </recommendedName>
</protein>
<feature type="region of interest" description="Disordered" evidence="11">
    <location>
        <begin position="346"/>
        <end position="369"/>
    </location>
</feature>
<gene>
    <name evidence="12" type="ORF">JCGZ_26998</name>
</gene>
<dbReference type="GO" id="GO:0009556">
    <property type="term" value="P:microsporogenesis"/>
    <property type="evidence" value="ECO:0007669"/>
    <property type="project" value="UniProtKB-ARBA"/>
</dbReference>
<evidence type="ECO:0000256" key="9">
    <source>
        <dbReference type="ARBA" id="ARBA00023306"/>
    </source>
</evidence>
<accession>A0A067LBV8</accession>
<dbReference type="EMBL" id="KK914317">
    <property type="protein sequence ID" value="KDP41980.1"/>
    <property type="molecule type" value="Genomic_DNA"/>
</dbReference>
<dbReference type="PANTHER" id="PTHR12663:SF69">
    <property type="entry name" value="SISTER CHROMATID COHESION PROTEIN PDS5 HOMOLOG E"/>
    <property type="match status" value="1"/>
</dbReference>
<dbReference type="Pfam" id="PF20168">
    <property type="entry name" value="PDS5"/>
    <property type="match status" value="1"/>
</dbReference>
<dbReference type="InterPro" id="IPR016024">
    <property type="entry name" value="ARM-type_fold"/>
</dbReference>
<evidence type="ECO:0000256" key="7">
    <source>
        <dbReference type="ARBA" id="ARBA00023204"/>
    </source>
</evidence>
<feature type="compositionally biased region" description="Basic and acidic residues" evidence="11">
    <location>
        <begin position="477"/>
        <end position="495"/>
    </location>
</feature>
<sequence>MAVNEIELEEQLKEVGNRLLDPPSSIDDLLNMLDNLECLLINVEQAPSRSMQDALLLPMKALISNALLRNSDADIKVSVASCISEITRITAPDAPYSDDHMKEIFQLTVAALEKLSHVSSRCYSKAVSILDTIAKVRSCLVMMDLELDELIVKMFNHFLKTIRSNHPHAVFLAMETIMTLIIDESEDIPVALLTPLLSSVRKENQNVSPVAWKLAEKVITNCSPKLQCYLKEAVQSKGIALDEYSPVVASICQDESRTLEHDHVKGGGDHLVMKGLSLITASPGEVFPAKDGIPKLTSSHGNASTKNSDNIINYSSSKTLENCSLTQNTETADVQGNAEGEVKLEIEPDSNARKRGRKPNSLMNPEEGYDHAWIPAGRKIAKLTRERKPRDKEVHLRSEDPVTNKADLLSAHVTEIMGLAPQTGVVSGASSPSPSQSVPGESHPKRGRAKKIASSMNRDGDSSSLRLSKGQVLNSANEKKARTEDAVNFGKHYEGRSNSQVKQRKRSRKMELTTKTAEETSLPLAHMLPDDKTGSLSEPAEKPLHQSTKIGARNVNKESSLVQIDIRKRSLLSVIPDVDVAKTSSVKKTKSSDRDGSDEEEIPKTNLKRKRTPRKEVPPETPDIGQQLVGRRIKVWWPLDKMFYEGVVDSYDPIRRKHRVLYADGDEEILNLKKQQWKLIGDDIFPDEEDRDTGIPKVDTSFDKPQKGKAKVKSESAKQLRVDLKRSGATSISKRKARTSTRKLAAGKTQDEPSLADKAINDISRPDSNSEGNVQESTGKLKIRGPKASIKSEHTTLETSSSSDGTPKGGNVFRVAAILEEEYSKRPSRNEQESEERSSESTDTN</sequence>
<comment type="similarity">
    <text evidence="2">Belongs to the PDS5 family.</text>
</comment>
<feature type="compositionally biased region" description="Basic and acidic residues" evidence="11">
    <location>
        <begin position="822"/>
        <end position="845"/>
    </location>
</feature>
<feature type="region of interest" description="Disordered" evidence="11">
    <location>
        <begin position="423"/>
        <end position="552"/>
    </location>
</feature>
<keyword evidence="9" id="KW-0131">Cell cycle</keyword>
<proteinExistence type="inferred from homology"/>
<evidence type="ECO:0000256" key="11">
    <source>
        <dbReference type="SAM" id="MobiDB-lite"/>
    </source>
</evidence>
<evidence type="ECO:0000256" key="3">
    <source>
        <dbReference type="ARBA" id="ARBA00022618"/>
    </source>
</evidence>
<dbReference type="GO" id="GO:0000785">
    <property type="term" value="C:chromatin"/>
    <property type="evidence" value="ECO:0007669"/>
    <property type="project" value="TreeGrafter"/>
</dbReference>
<dbReference type="GO" id="GO:0007064">
    <property type="term" value="P:mitotic sister chromatid cohesion"/>
    <property type="evidence" value="ECO:0007669"/>
    <property type="project" value="InterPro"/>
</dbReference>
<dbReference type="SUPFAM" id="SSF63748">
    <property type="entry name" value="Tudor/PWWP/MBT"/>
    <property type="match status" value="1"/>
</dbReference>
<feature type="compositionally biased region" description="Polar residues" evidence="11">
    <location>
        <begin position="454"/>
        <end position="476"/>
    </location>
</feature>
<dbReference type="STRING" id="180498.A0A067LBV8"/>
<organism evidence="12 13">
    <name type="scientific">Jatropha curcas</name>
    <name type="common">Barbados nut</name>
    <dbReference type="NCBI Taxonomy" id="180498"/>
    <lineage>
        <taxon>Eukaryota</taxon>
        <taxon>Viridiplantae</taxon>
        <taxon>Streptophyta</taxon>
        <taxon>Embryophyta</taxon>
        <taxon>Tracheophyta</taxon>
        <taxon>Spermatophyta</taxon>
        <taxon>Magnoliopsida</taxon>
        <taxon>eudicotyledons</taxon>
        <taxon>Gunneridae</taxon>
        <taxon>Pentapetalae</taxon>
        <taxon>rosids</taxon>
        <taxon>fabids</taxon>
        <taxon>Malpighiales</taxon>
        <taxon>Euphorbiaceae</taxon>
        <taxon>Crotonoideae</taxon>
        <taxon>Jatropheae</taxon>
        <taxon>Jatropha</taxon>
    </lineage>
</organism>
<dbReference type="SUPFAM" id="SSF48371">
    <property type="entry name" value="ARM repeat"/>
    <property type="match status" value="1"/>
</dbReference>
<dbReference type="KEGG" id="jcu:105630320"/>
<dbReference type="InterPro" id="IPR039776">
    <property type="entry name" value="Pds5"/>
</dbReference>